<evidence type="ECO:0000313" key="2">
    <source>
        <dbReference type="EMBL" id="MBL4950994.1"/>
    </source>
</evidence>
<keyword evidence="3" id="KW-1185">Reference proteome</keyword>
<gene>
    <name evidence="2" type="ORF">JK635_01910</name>
</gene>
<name>A0ABS1TI46_9BACI</name>
<keyword evidence="1" id="KW-0175">Coiled coil</keyword>
<organism evidence="2 3">
    <name type="scientific">Neobacillus paridis</name>
    <dbReference type="NCBI Taxonomy" id="2803862"/>
    <lineage>
        <taxon>Bacteria</taxon>
        <taxon>Bacillati</taxon>
        <taxon>Bacillota</taxon>
        <taxon>Bacilli</taxon>
        <taxon>Bacillales</taxon>
        <taxon>Bacillaceae</taxon>
        <taxon>Neobacillus</taxon>
    </lineage>
</organism>
<feature type="coiled-coil region" evidence="1">
    <location>
        <begin position="386"/>
        <end position="413"/>
    </location>
</feature>
<proteinExistence type="predicted"/>
<sequence>MDKFVPVIFQKLNTYENETEDTRFLKVKIWLMHTGKNLNGTYFERSVVENSINTLANTPILAYIEDNSEGEVDFSDHRMVLVKEDGQFKVKYIGQAIGVIPSDNNAKFENRVCDDGVEREFLTCEGLVWTKWDDPIDIFSRDSIKFQSMELHDDYEGEWMDDNLFHFTSFKFFGACALGKDVLPAMRSATIEVQFSYDNMFKEIQEKIEQFKHIFNLNKEGGSQIVNEKLELLTKYSFTEEDLKQKNINIEDFSVEELETKLQEITKSDFVLVASQLKDEIKSELYKDYFYDEYGYKSRSYWYVDHTENMVIAEDTKDNYRLVGFPYSVNGDIVEIDFESKKRMKIVYEPIEDNIDMSFNITSKDKVEYELNIQEKQLEQSFTKEKETVTNKLNEVTKKFTTLEEEVKSLREFKELKITEERVNKETELFDSFSAELTEEELQPLKETASEFTLEQLEEKLFTLVGKKKANFSKQHKKEKQPIKIEVKEYKEDSLPYGGIFSKYTQE</sequence>
<dbReference type="Proteomes" id="UP000623967">
    <property type="component" value="Unassembled WGS sequence"/>
</dbReference>
<reference evidence="2 3" key="1">
    <citation type="submission" date="2021-01" db="EMBL/GenBank/DDBJ databases">
        <title>Genome public.</title>
        <authorList>
            <person name="Liu C."/>
            <person name="Sun Q."/>
        </authorList>
    </citation>
    <scope>NUCLEOTIDE SEQUENCE [LARGE SCALE GENOMIC DNA]</scope>
    <source>
        <strain evidence="2 3">YIM B02564</strain>
    </source>
</reference>
<accession>A0ABS1TI46</accession>
<protein>
    <submittedName>
        <fullName evidence="2">Uncharacterized protein</fullName>
    </submittedName>
</protein>
<evidence type="ECO:0000313" key="3">
    <source>
        <dbReference type="Proteomes" id="UP000623967"/>
    </source>
</evidence>
<evidence type="ECO:0000256" key="1">
    <source>
        <dbReference type="SAM" id="Coils"/>
    </source>
</evidence>
<comment type="caution">
    <text evidence="2">The sequence shown here is derived from an EMBL/GenBank/DDBJ whole genome shotgun (WGS) entry which is preliminary data.</text>
</comment>
<dbReference type="EMBL" id="JAESWB010000025">
    <property type="protein sequence ID" value="MBL4950994.1"/>
    <property type="molecule type" value="Genomic_DNA"/>
</dbReference>